<keyword evidence="1" id="KW-0732">Signal</keyword>
<sequence>MRPVRTLFSLALLLSPESAAAAAPMFPLNDVNSDSTIIFDFLFCRFIRSKISYISLRAGLRAASWR</sequence>
<feature type="signal peptide" evidence="1">
    <location>
        <begin position="1"/>
        <end position="22"/>
    </location>
</feature>
<feature type="chain" id="PRO_5014604409" evidence="1">
    <location>
        <begin position="23"/>
        <end position="66"/>
    </location>
</feature>
<dbReference type="EMBL" id="GGFL01011239">
    <property type="protein sequence ID" value="MBW75417.1"/>
    <property type="molecule type" value="Transcribed_RNA"/>
</dbReference>
<evidence type="ECO:0000313" key="2">
    <source>
        <dbReference type="EMBL" id="MBW75417.1"/>
    </source>
</evidence>
<accession>A0A2M4DCX4</accession>
<name>A0A2M4DCX4_ANODA</name>
<evidence type="ECO:0000256" key="1">
    <source>
        <dbReference type="SAM" id="SignalP"/>
    </source>
</evidence>
<organism evidence="2">
    <name type="scientific">Anopheles darlingi</name>
    <name type="common">Mosquito</name>
    <dbReference type="NCBI Taxonomy" id="43151"/>
    <lineage>
        <taxon>Eukaryota</taxon>
        <taxon>Metazoa</taxon>
        <taxon>Ecdysozoa</taxon>
        <taxon>Arthropoda</taxon>
        <taxon>Hexapoda</taxon>
        <taxon>Insecta</taxon>
        <taxon>Pterygota</taxon>
        <taxon>Neoptera</taxon>
        <taxon>Endopterygota</taxon>
        <taxon>Diptera</taxon>
        <taxon>Nematocera</taxon>
        <taxon>Culicoidea</taxon>
        <taxon>Culicidae</taxon>
        <taxon>Anophelinae</taxon>
        <taxon>Anopheles</taxon>
    </lineage>
</organism>
<reference evidence="2" key="1">
    <citation type="submission" date="2018-01" db="EMBL/GenBank/DDBJ databases">
        <title>An insight into the sialome of Amazonian anophelines.</title>
        <authorList>
            <person name="Ribeiro J.M."/>
            <person name="Scarpassa V."/>
            <person name="Calvo E."/>
        </authorList>
    </citation>
    <scope>NUCLEOTIDE SEQUENCE</scope>
</reference>
<protein>
    <submittedName>
        <fullName evidence="2">Putative secreted protein</fullName>
    </submittedName>
</protein>
<dbReference type="AlphaFoldDB" id="A0A2M4DCX4"/>
<proteinExistence type="predicted"/>